<evidence type="ECO:0000256" key="4">
    <source>
        <dbReference type="ARBA" id="ARBA00022840"/>
    </source>
</evidence>
<dbReference type="InterPro" id="IPR003593">
    <property type="entry name" value="AAA+_ATPase"/>
</dbReference>
<dbReference type="OrthoDB" id="9802264at2"/>
<dbReference type="Pfam" id="PF00005">
    <property type="entry name" value="ABC_tran"/>
    <property type="match status" value="1"/>
</dbReference>
<name>A0A1H6M8Q2_9RHOB</name>
<dbReference type="RefSeq" id="WP_090847672.1">
    <property type="nucleotide sequence ID" value="NZ_FNXG01000003.1"/>
</dbReference>
<dbReference type="EMBL" id="FNXG01000003">
    <property type="protein sequence ID" value="SEH95280.1"/>
    <property type="molecule type" value="Genomic_DNA"/>
</dbReference>
<dbReference type="PANTHER" id="PTHR42788">
    <property type="entry name" value="TAURINE IMPORT ATP-BINDING PROTEIN-RELATED"/>
    <property type="match status" value="1"/>
</dbReference>
<dbReference type="InterPro" id="IPR027417">
    <property type="entry name" value="P-loop_NTPase"/>
</dbReference>
<evidence type="ECO:0000256" key="3">
    <source>
        <dbReference type="ARBA" id="ARBA00022741"/>
    </source>
</evidence>
<dbReference type="InterPro" id="IPR003439">
    <property type="entry name" value="ABC_transporter-like_ATP-bd"/>
</dbReference>
<gene>
    <name evidence="6" type="ORF">SAMN04488075_1845</name>
</gene>
<keyword evidence="3" id="KW-0547">Nucleotide-binding</keyword>
<evidence type="ECO:0000256" key="2">
    <source>
        <dbReference type="ARBA" id="ARBA00022448"/>
    </source>
</evidence>
<evidence type="ECO:0000313" key="6">
    <source>
        <dbReference type="EMBL" id="SEH95280.1"/>
    </source>
</evidence>
<reference evidence="7" key="1">
    <citation type="submission" date="2016-10" db="EMBL/GenBank/DDBJ databases">
        <authorList>
            <person name="Varghese N."/>
            <person name="Submissions S."/>
        </authorList>
    </citation>
    <scope>NUCLEOTIDE SEQUENCE [LARGE SCALE GENOMIC DNA]</scope>
    <source>
        <strain evidence="7">DSM 11593</strain>
    </source>
</reference>
<evidence type="ECO:0000313" key="7">
    <source>
        <dbReference type="Proteomes" id="UP000199125"/>
    </source>
</evidence>
<feature type="domain" description="ABC transporter" evidence="5">
    <location>
        <begin position="1"/>
        <end position="206"/>
    </location>
</feature>
<dbReference type="InterPro" id="IPR017871">
    <property type="entry name" value="ABC_transporter-like_CS"/>
</dbReference>
<evidence type="ECO:0000256" key="1">
    <source>
        <dbReference type="ARBA" id="ARBA00005417"/>
    </source>
</evidence>
<dbReference type="PROSITE" id="PS50893">
    <property type="entry name" value="ABC_TRANSPORTER_2"/>
    <property type="match status" value="1"/>
</dbReference>
<keyword evidence="2" id="KW-0813">Transport</keyword>
<accession>A0A1H6M8Q2</accession>
<dbReference type="SMART" id="SM00382">
    <property type="entry name" value="AAA"/>
    <property type="match status" value="1"/>
</dbReference>
<dbReference type="SUPFAM" id="SSF52540">
    <property type="entry name" value="P-loop containing nucleoside triphosphate hydrolases"/>
    <property type="match status" value="1"/>
</dbReference>
<dbReference type="GO" id="GO:0005524">
    <property type="term" value="F:ATP binding"/>
    <property type="evidence" value="ECO:0007669"/>
    <property type="project" value="UniProtKB-KW"/>
</dbReference>
<organism evidence="6 7">
    <name type="scientific">Paracoccus alkenifer</name>
    <dbReference type="NCBI Taxonomy" id="65735"/>
    <lineage>
        <taxon>Bacteria</taxon>
        <taxon>Pseudomonadati</taxon>
        <taxon>Pseudomonadota</taxon>
        <taxon>Alphaproteobacteria</taxon>
        <taxon>Rhodobacterales</taxon>
        <taxon>Paracoccaceae</taxon>
        <taxon>Paracoccus</taxon>
    </lineage>
</organism>
<dbReference type="GO" id="GO:0016887">
    <property type="term" value="F:ATP hydrolysis activity"/>
    <property type="evidence" value="ECO:0007669"/>
    <property type="project" value="InterPro"/>
</dbReference>
<dbReference type="InterPro" id="IPR050166">
    <property type="entry name" value="ABC_transporter_ATP-bind"/>
</dbReference>
<dbReference type="Proteomes" id="UP000199125">
    <property type="component" value="Unassembled WGS sequence"/>
</dbReference>
<dbReference type="STRING" id="65735.SAMN04488075_1845"/>
<evidence type="ECO:0000259" key="5">
    <source>
        <dbReference type="PROSITE" id="PS50893"/>
    </source>
</evidence>
<dbReference type="PROSITE" id="PS00211">
    <property type="entry name" value="ABC_TRANSPORTER_1"/>
    <property type="match status" value="1"/>
</dbReference>
<dbReference type="Gene3D" id="3.40.50.300">
    <property type="entry name" value="P-loop containing nucleotide triphosphate hydrolases"/>
    <property type="match status" value="1"/>
</dbReference>
<protein>
    <submittedName>
        <fullName evidence="6">NitT/TauT family transport system ATP-binding protein</fullName>
    </submittedName>
</protein>
<dbReference type="PANTHER" id="PTHR42788:SF19">
    <property type="entry name" value="ALIPHATIC SULFONATES IMPORT ATP-BINDING PROTEIN SSUB 2"/>
    <property type="match status" value="1"/>
</dbReference>
<keyword evidence="7" id="KW-1185">Reference proteome</keyword>
<comment type="similarity">
    <text evidence="1">Belongs to the ABC transporter superfamily.</text>
</comment>
<dbReference type="AlphaFoldDB" id="A0A1H6M8Q2"/>
<proteinExistence type="inferred from homology"/>
<keyword evidence="4 6" id="KW-0067">ATP-binding</keyword>
<sequence length="208" mass="22374">MRLELAGKQFDGRPVLGPITLELAPAQRVALLGPSGAGKTTLMRIIAGLDTRFHGLRQVPERLAMVFQEPNLLPWRTALQNITLPTGTTPDAARALLAQVGLEGRDAAWPRQLSLGQQRRLALARAFAARPQILLMDEPFASLDADTAGRMLDLTARLLDDSGAGLVLVTHDPSEAAFLRAQPLRLRGTPATLDVGEPGALPPHPRDI</sequence>